<protein>
    <recommendedName>
        <fullName evidence="3">Chitooligosaccharide deacetylase</fullName>
    </recommendedName>
    <alternativeName>
        <fullName evidence="4">Nodulation protein B</fullName>
    </alternativeName>
</protein>
<dbReference type="InterPro" id="IPR002509">
    <property type="entry name" value="NODB_dom"/>
</dbReference>
<name>A0A2S8B337_9SPHN</name>
<dbReference type="Gene3D" id="3.20.20.370">
    <property type="entry name" value="Glycoside hydrolase/deacetylase"/>
    <property type="match status" value="1"/>
</dbReference>
<dbReference type="OrthoDB" id="276604at2"/>
<feature type="domain" description="NodB homology" evidence="5">
    <location>
        <begin position="2"/>
        <end position="118"/>
    </location>
</feature>
<dbReference type="Proteomes" id="UP000238954">
    <property type="component" value="Chromosome"/>
</dbReference>
<evidence type="ECO:0000256" key="4">
    <source>
        <dbReference type="ARBA" id="ARBA00032976"/>
    </source>
</evidence>
<dbReference type="GO" id="GO:0005975">
    <property type="term" value="P:carbohydrate metabolic process"/>
    <property type="evidence" value="ECO:0007669"/>
    <property type="project" value="InterPro"/>
</dbReference>
<dbReference type="Pfam" id="PF01522">
    <property type="entry name" value="Polysacc_deac_1"/>
    <property type="match status" value="1"/>
</dbReference>
<evidence type="ECO:0000259" key="5">
    <source>
        <dbReference type="Pfam" id="PF01522"/>
    </source>
</evidence>
<evidence type="ECO:0000256" key="3">
    <source>
        <dbReference type="ARBA" id="ARBA00020071"/>
    </source>
</evidence>
<evidence type="ECO:0000313" key="6">
    <source>
        <dbReference type="EMBL" id="PQM26679.1"/>
    </source>
</evidence>
<evidence type="ECO:0000256" key="2">
    <source>
        <dbReference type="ARBA" id="ARBA00010973"/>
    </source>
</evidence>
<gene>
    <name evidence="6" type="ORF">CVO77_16880</name>
</gene>
<evidence type="ECO:0000256" key="1">
    <source>
        <dbReference type="ARBA" id="ARBA00003236"/>
    </source>
</evidence>
<comment type="similarity">
    <text evidence="2">Belongs to the polysaccharide deacetylase family.</text>
</comment>
<dbReference type="GO" id="GO:0016810">
    <property type="term" value="F:hydrolase activity, acting on carbon-nitrogen (but not peptide) bonds"/>
    <property type="evidence" value="ECO:0007669"/>
    <property type="project" value="InterPro"/>
</dbReference>
<keyword evidence="7" id="KW-1185">Reference proteome</keyword>
<dbReference type="SUPFAM" id="SSF88713">
    <property type="entry name" value="Glycoside hydrolase/deacetylase"/>
    <property type="match status" value="1"/>
</dbReference>
<comment type="function">
    <text evidence="1">Is involved in generating a small heat-stable compound (Nod), an acylated oligomer of N-acetylglucosamine, that stimulates mitosis in various plant protoplasts.</text>
</comment>
<dbReference type="InterPro" id="IPR011330">
    <property type="entry name" value="Glyco_hydro/deAcase_b/a-brl"/>
</dbReference>
<dbReference type="RefSeq" id="WP_106000048.1">
    <property type="nucleotide sequence ID" value="NZ_CM009578.1"/>
</dbReference>
<sequence>MTKKTVSFCFDDGFLTSTEKTAHLFEARGLRASFCIMAAPDQSADTAHVDARFADWPLWRDLRERGHDVAPHGWAHERLGALTHDAACASIERMFARFAAELQGFAAERAIFHTPYLSMPPRLVDWLLDRCAAVRIAQRGAGITRQAIAQRSRQIDCITFGPDNVAAQAVTRIEDFRNADGDWLVLVLHGVDGEGWGSLALGELASLIDRCQELGFGIRPLAELLARDLPAQ</sequence>
<reference evidence="7" key="1">
    <citation type="submission" date="2017-11" db="EMBL/GenBank/DDBJ databases">
        <title>The complete genome sequence of Sphingopyxis pomeranensis sp. nov. strain WS5A3p.</title>
        <authorList>
            <person name="Kaminski M.A."/>
        </authorList>
    </citation>
    <scope>NUCLEOTIDE SEQUENCE [LARGE SCALE GENOMIC DNA]</scope>
    <source>
        <strain evidence="7">WS5A3p</strain>
    </source>
</reference>
<dbReference type="AlphaFoldDB" id="A0A2S8B337"/>
<organism evidence="6 7">
    <name type="scientific">Sphingopyxis lindanitolerans</name>
    <dbReference type="NCBI Taxonomy" id="2054227"/>
    <lineage>
        <taxon>Bacteria</taxon>
        <taxon>Pseudomonadati</taxon>
        <taxon>Pseudomonadota</taxon>
        <taxon>Alphaproteobacteria</taxon>
        <taxon>Sphingomonadales</taxon>
        <taxon>Sphingomonadaceae</taxon>
        <taxon>Sphingopyxis</taxon>
    </lineage>
</organism>
<accession>A0A2S8B337</accession>
<proteinExistence type="inferred from homology"/>
<dbReference type="EMBL" id="PHFW01000003">
    <property type="protein sequence ID" value="PQM26679.1"/>
    <property type="molecule type" value="Genomic_DNA"/>
</dbReference>
<comment type="caution">
    <text evidence="6">The sequence shown here is derived from an EMBL/GenBank/DDBJ whole genome shotgun (WGS) entry which is preliminary data.</text>
</comment>
<evidence type="ECO:0000313" key="7">
    <source>
        <dbReference type="Proteomes" id="UP000238954"/>
    </source>
</evidence>